<name>A0A524RP19_9CHRO</name>
<comment type="caution">
    <text evidence="5">The sequence shown here is derived from an EMBL/GenBank/DDBJ whole genome shotgun (WGS) entry which is preliminary data.</text>
</comment>
<dbReference type="PANTHER" id="PTHR46708">
    <property type="entry name" value="TENASCIN"/>
    <property type="match status" value="1"/>
</dbReference>
<feature type="domain" description="Cadherin" evidence="3">
    <location>
        <begin position="253"/>
        <end position="364"/>
    </location>
</feature>
<dbReference type="Gene3D" id="2.60.40.60">
    <property type="entry name" value="Cadherins"/>
    <property type="match status" value="3"/>
</dbReference>
<dbReference type="InterPro" id="IPR038081">
    <property type="entry name" value="CalX-like_sf"/>
</dbReference>
<dbReference type="InterPro" id="IPR050991">
    <property type="entry name" value="ECM_Regulatory_Proteins"/>
</dbReference>
<accession>A0A524RP19</accession>
<keyword evidence="1" id="KW-0677">Repeat</keyword>
<dbReference type="Pfam" id="PF00041">
    <property type="entry name" value="fn3"/>
    <property type="match status" value="6"/>
</dbReference>
<evidence type="ECO:0008006" key="7">
    <source>
        <dbReference type="Google" id="ProtNLM"/>
    </source>
</evidence>
<dbReference type="InterPro" id="IPR013783">
    <property type="entry name" value="Ig-like_fold"/>
</dbReference>
<dbReference type="InterPro" id="IPR036116">
    <property type="entry name" value="FN3_sf"/>
</dbReference>
<dbReference type="Gene3D" id="2.60.40.2030">
    <property type="match status" value="2"/>
</dbReference>
<dbReference type="PRINTS" id="PR00014">
    <property type="entry name" value="FNTYPEIII"/>
</dbReference>
<organism evidence="5 6">
    <name type="scientific">Aphanocapsa feldmannii 277cV</name>
    <dbReference type="NCBI Taxonomy" id="2507553"/>
    <lineage>
        <taxon>Bacteria</taxon>
        <taxon>Bacillati</taxon>
        <taxon>Cyanobacteriota</taxon>
        <taxon>Cyanophyceae</taxon>
        <taxon>Oscillatoriophycideae</taxon>
        <taxon>Chroococcales</taxon>
        <taxon>Microcystaceae</taxon>
        <taxon>Aphanocapsa</taxon>
    </lineage>
</organism>
<dbReference type="SUPFAM" id="SSF49313">
    <property type="entry name" value="Cadherin-like"/>
    <property type="match status" value="2"/>
</dbReference>
<dbReference type="SUPFAM" id="SSF103515">
    <property type="entry name" value="Autotransporter"/>
    <property type="match status" value="1"/>
</dbReference>
<dbReference type="PROSITE" id="PS50268">
    <property type="entry name" value="CADHERIN_2"/>
    <property type="match status" value="3"/>
</dbReference>
<evidence type="ECO:0000256" key="1">
    <source>
        <dbReference type="ARBA" id="ARBA00022737"/>
    </source>
</evidence>
<gene>
    <name evidence="5" type="ORF">ERJ67_04875</name>
</gene>
<dbReference type="CDD" id="cd11304">
    <property type="entry name" value="Cadherin_repeat"/>
    <property type="match status" value="2"/>
</dbReference>
<dbReference type="SMART" id="SM00869">
    <property type="entry name" value="Autotransporter"/>
    <property type="match status" value="1"/>
</dbReference>
<dbReference type="Gene3D" id="2.60.40.10">
    <property type="entry name" value="Immunoglobulins"/>
    <property type="match status" value="8"/>
</dbReference>
<dbReference type="InterPro" id="IPR015919">
    <property type="entry name" value="Cadherin-like_sf"/>
</dbReference>
<feature type="compositionally biased region" description="Low complexity" evidence="2">
    <location>
        <begin position="1"/>
        <end position="20"/>
    </location>
</feature>
<evidence type="ECO:0000259" key="4">
    <source>
        <dbReference type="PROSITE" id="PS50853"/>
    </source>
</evidence>
<feature type="domain" description="Cadherin" evidence="3">
    <location>
        <begin position="148"/>
        <end position="239"/>
    </location>
</feature>
<dbReference type="GO" id="GO:0016020">
    <property type="term" value="C:membrane"/>
    <property type="evidence" value="ECO:0007669"/>
    <property type="project" value="InterPro"/>
</dbReference>
<feature type="domain" description="Fibronectin type-III" evidence="4">
    <location>
        <begin position="1273"/>
        <end position="1363"/>
    </location>
</feature>
<dbReference type="GO" id="GO:0005509">
    <property type="term" value="F:calcium ion binding"/>
    <property type="evidence" value="ECO:0007669"/>
    <property type="project" value="InterPro"/>
</dbReference>
<dbReference type="Pfam" id="PF00028">
    <property type="entry name" value="Cadherin"/>
    <property type="match status" value="1"/>
</dbReference>
<dbReference type="SUPFAM" id="SSF49265">
    <property type="entry name" value="Fibronectin type III"/>
    <property type="match status" value="5"/>
</dbReference>
<protein>
    <recommendedName>
        <fullName evidence="7">Autotransporter domain-containing protein</fullName>
    </recommendedName>
</protein>
<evidence type="ECO:0000313" key="5">
    <source>
        <dbReference type="EMBL" id="TGG93089.1"/>
    </source>
</evidence>
<proteinExistence type="predicted"/>
<dbReference type="GO" id="GO:0007156">
    <property type="term" value="P:homophilic cell adhesion via plasma membrane adhesion molecules"/>
    <property type="evidence" value="ECO:0007669"/>
    <property type="project" value="InterPro"/>
</dbReference>
<feature type="domain" description="Fibronectin type-III" evidence="4">
    <location>
        <begin position="1382"/>
        <end position="1473"/>
    </location>
</feature>
<feature type="domain" description="Fibronectin type-III" evidence="4">
    <location>
        <begin position="793"/>
        <end position="879"/>
    </location>
</feature>
<dbReference type="PANTHER" id="PTHR46708:SF2">
    <property type="entry name" value="FIBRONECTIN TYPE-III DOMAIN-CONTAINING PROTEIN"/>
    <property type="match status" value="1"/>
</dbReference>
<dbReference type="InterPro" id="IPR036709">
    <property type="entry name" value="Autotransporte_beta_dom_sf"/>
</dbReference>
<dbReference type="EMBL" id="SRMO01000054">
    <property type="protein sequence ID" value="TGG93089.1"/>
    <property type="molecule type" value="Genomic_DNA"/>
</dbReference>
<dbReference type="CDD" id="cd00063">
    <property type="entry name" value="FN3"/>
    <property type="match status" value="8"/>
</dbReference>
<evidence type="ECO:0000256" key="2">
    <source>
        <dbReference type="SAM" id="MobiDB-lite"/>
    </source>
</evidence>
<dbReference type="InterPro" id="IPR002126">
    <property type="entry name" value="Cadherin-like_dom"/>
</dbReference>
<feature type="domain" description="Cadherin" evidence="3">
    <location>
        <begin position="366"/>
        <end position="483"/>
    </location>
</feature>
<dbReference type="PROSITE" id="PS50853">
    <property type="entry name" value="FN3"/>
    <property type="match status" value="5"/>
</dbReference>
<dbReference type="SUPFAM" id="SSF141072">
    <property type="entry name" value="CalX-like"/>
    <property type="match status" value="2"/>
</dbReference>
<evidence type="ECO:0000313" key="6">
    <source>
        <dbReference type="Proteomes" id="UP000317990"/>
    </source>
</evidence>
<reference evidence="5 6" key="1">
    <citation type="journal article" date="2019" name="mSystems">
        <title>Life at home and on the roam: Genomic adaptions reflect the dual lifestyle of an intracellular, facultative symbiont.</title>
        <authorList>
            <person name="Burgsdorf I."/>
        </authorList>
    </citation>
    <scope>NUCLEOTIDE SEQUENCE [LARGE SCALE GENOMIC DNA]</scope>
    <source>
        <strain evidence="5">277cV</strain>
    </source>
</reference>
<dbReference type="InterPro" id="IPR003961">
    <property type="entry name" value="FN3_dom"/>
</dbReference>
<feature type="domain" description="Fibronectin type-III" evidence="4">
    <location>
        <begin position="880"/>
        <end position="973"/>
    </location>
</feature>
<feature type="region of interest" description="Disordered" evidence="2">
    <location>
        <begin position="1"/>
        <end position="22"/>
    </location>
</feature>
<feature type="domain" description="Fibronectin type-III" evidence="4">
    <location>
        <begin position="1076"/>
        <end position="1169"/>
    </location>
</feature>
<dbReference type="Proteomes" id="UP000317990">
    <property type="component" value="Unassembled WGS sequence"/>
</dbReference>
<sequence length="1945" mass="202108">MSYPSDQSSHASCAMSSSNAPTSTPSFSWIRHINLPRQTFWASSLAWATPTLAALFILSPSAHSQTQNICERLDALSSNGTICNLSSKEVTSLGHLEKSSKLAHSMACCHEGTSSCKGSHRSAGFFRRGRSDFSRCPVVNGPTTLNYAENGSGQVATYTISGSSGVTWSLLAGGDSTSFSIDADGNLNFNNPPDYEAPTDENRDNVYEITVQGDDGSAEPSTLNVSVNVTGVNEFAPVIKGPTTILHPESNSGLAIANYTVSDPDAGDIISFVSLRNINDGSKFTINSYGLGTSIVTFELNFKNLKLDFENPSDDGKDNVYELIIMAADSSFPSDNQEGVVNNLKITLLPISVSVTDVNEPPKFDDGLNTTISINENVPAGTPVGIALAATDPDTKEPLYSSLSYSLSGIDASSFDIDASTGQITVASGTTLDYETKSSYTITAEVTDSKGDDGGDDNSIDDSIDLSINVNDVSVDLSVEPTSVAEDDGPTTVTVTATLDSGTSFHTDQTVTVRVGKSSDTATEGSDYVSVDDFTITIPAGTASGSGSFSFAPLDDVIDEAVAERLSVGGTGPLTASGTTLLLVDDDATPMLTLLLDNTAISENGGVATVTAGLSWPSSAAVTLTVAAVPVSPAVAADFTLSENTTLSLPAGETTSSGMATITAVDNGVEAADKTVTVSASVSGGHGVAAPEATTLTLSNDDVPPAAITGLRATRAGATTFWLGWHNPRDDSITAYHISKGGGATFSSFSCCFIGINASNLDSVTTYTFAVRAVNPFGNGPWAKVTGTTGLPAPTGLTASAGDGEVTLSWDDPGNAFITGYKVSSNGYYSFTPISGSNASTTSHTVTGLTNGTTYKFALRAVQGSVTGSSSWVNATPLVLPATPRGLSATPGNSQVTLNWEDPDNDSISGYELSTDGGITFSAISGSNAGTTSHTVTGLRSGTQYTFVVRAVNGASQGASASVTAMPLWPAPTNLVAAPDNKRIVLQWDTGSSGIVKYLVRATLLNASSAVSQVLVSPGSGSKTTTSMSSLTNGTSYSFSVQAVDDSENPGSIDDSRIAGAASSVTATPALALLAAPTNISTTVSTTQDGPQVTLRWDDPGNITIRKYQYSSDGGVTFNHMNRSNRSTTSFTFNNLNYGREYTLAVRASNRSGESEAASVTVTPQAPAPTNLVAAPDNKRIALQWDTGDSAIVSYLVRARLVSDGSTVSQMLISPGTGTKRTTSMSSLTNGTEYSFSVQAVDDSENPGSIDDIRIVGAASSVSATPALALPAAPTNLSATVSTTQNGPWVRLSWDDPANISIRKYQYSSDGGTTFNHMNGSNHSTTSFTFKNLSYGSEYTLAVRASNRSGESAAASVTVTPQASASSTLMAASDNGQVVSAVPSAPSGLTATPGNKDIALRWDDPGDDSITGYEVNINGGTNFTLISGSDASTTSHTVTGLKNGTTYTMALRAVNVMGAGEAAMVEATTLDPAQQRLNRVHETLLPQLAQTMTASTLSAITDRLDAVASGAPAEGSINLVGQSSLDGILMSNGQALEDGTFNLRQAAGRSSFGLSVKHGANSSSDNIDSDNVGDVGVWGSGDYRELSSDDDSAVDWNGDMLGFHLGADLWVQPNLLAGLSASRQQGSFLYSDTTASEATGGRYESYITSVQPYINWTSPGGVDLWSTLGYGQGEIVVVDDLAGRESSDTSMTMAALGISNALLSRDGLIAAGTTTLKLKGEGSVTRVESEGSGLINQLSVDVRQVRLSLEGSHEHQLKSGGKLIPALELGLRHDSGDGLSGFGMELGGQLRYLQPAHGLTIALAGRRLMAHREDTQEWGVAGLISLGSGEDKRGLSFSIAPSKGKTTSGMQGLWDRSIISTVTEDQPSVTRLDTELGYNYAGFDGQGMINPYVGLLLGDDDSRSYRAGLNMEITSSMELRLEGSRKEQASDTPDHGIILQSRWLW</sequence>
<dbReference type="InterPro" id="IPR005546">
    <property type="entry name" value="Autotransporte_beta"/>
</dbReference>
<dbReference type="SMART" id="SM00112">
    <property type="entry name" value="CA"/>
    <property type="match status" value="3"/>
</dbReference>
<dbReference type="SMART" id="SM00060">
    <property type="entry name" value="FN3"/>
    <property type="match status" value="8"/>
</dbReference>
<evidence type="ECO:0000259" key="3">
    <source>
        <dbReference type="PROSITE" id="PS50268"/>
    </source>
</evidence>